<protein>
    <submittedName>
        <fullName evidence="3">Bifunctional PIG-L family deacetylase/class I SAM-dependent methyltransferase</fullName>
    </submittedName>
</protein>
<dbReference type="Pfam" id="PF02585">
    <property type="entry name" value="PIG-L"/>
    <property type="match status" value="1"/>
</dbReference>
<dbReference type="SUPFAM" id="SSF102588">
    <property type="entry name" value="LmbE-like"/>
    <property type="match status" value="1"/>
</dbReference>
<name>A0ABR8YDS9_9MICC</name>
<evidence type="ECO:0000256" key="1">
    <source>
        <dbReference type="ARBA" id="ARBA00022833"/>
    </source>
</evidence>
<keyword evidence="1" id="KW-0862">Zinc</keyword>
<dbReference type="PANTHER" id="PTHR12993">
    <property type="entry name" value="N-ACETYLGLUCOSAMINYL-PHOSPHATIDYLINOSITOL DE-N-ACETYLASE-RELATED"/>
    <property type="match status" value="1"/>
</dbReference>
<feature type="domain" description="Methyltransferase" evidence="2">
    <location>
        <begin position="294"/>
        <end position="386"/>
    </location>
</feature>
<dbReference type="RefSeq" id="WP_191745325.1">
    <property type="nucleotide sequence ID" value="NZ_JACSQC010000001.1"/>
</dbReference>
<dbReference type="EMBL" id="JACSQC010000001">
    <property type="protein sequence ID" value="MBD8042376.1"/>
    <property type="molecule type" value="Genomic_DNA"/>
</dbReference>
<dbReference type="InterPro" id="IPR029063">
    <property type="entry name" value="SAM-dependent_MTases_sf"/>
</dbReference>
<gene>
    <name evidence="3" type="ORF">H9638_00975</name>
</gene>
<reference evidence="3 4" key="1">
    <citation type="submission" date="2020-08" db="EMBL/GenBank/DDBJ databases">
        <title>A Genomic Blueprint of the Chicken Gut Microbiome.</title>
        <authorList>
            <person name="Gilroy R."/>
            <person name="Ravi A."/>
            <person name="Getino M."/>
            <person name="Pursley I."/>
            <person name="Horton D.L."/>
            <person name="Alikhan N.-F."/>
            <person name="Baker D."/>
            <person name="Gharbi K."/>
            <person name="Hall N."/>
            <person name="Watson M."/>
            <person name="Adriaenssens E.M."/>
            <person name="Foster-Nyarko E."/>
            <person name="Jarju S."/>
            <person name="Secka A."/>
            <person name="Antonio M."/>
            <person name="Oren A."/>
            <person name="Chaudhuri R."/>
            <person name="La Ragione R.M."/>
            <person name="Hildebrand F."/>
            <person name="Pallen M.J."/>
        </authorList>
    </citation>
    <scope>NUCLEOTIDE SEQUENCE [LARGE SCALE GENOMIC DNA]</scope>
    <source>
        <strain evidence="3 4">Sa2BUA2</strain>
    </source>
</reference>
<evidence type="ECO:0000259" key="2">
    <source>
        <dbReference type="Pfam" id="PF13649"/>
    </source>
</evidence>
<comment type="caution">
    <text evidence="3">The sequence shown here is derived from an EMBL/GenBank/DDBJ whole genome shotgun (WGS) entry which is preliminary data.</text>
</comment>
<dbReference type="SUPFAM" id="SSF53335">
    <property type="entry name" value="S-adenosyl-L-methionine-dependent methyltransferases"/>
    <property type="match status" value="1"/>
</dbReference>
<accession>A0ABR8YDS9</accession>
<evidence type="ECO:0000313" key="4">
    <source>
        <dbReference type="Proteomes" id="UP000652763"/>
    </source>
</evidence>
<organism evidence="3 4">
    <name type="scientific">Arthrobacter pullicola</name>
    <dbReference type="NCBI Taxonomy" id="2762224"/>
    <lineage>
        <taxon>Bacteria</taxon>
        <taxon>Bacillati</taxon>
        <taxon>Actinomycetota</taxon>
        <taxon>Actinomycetes</taxon>
        <taxon>Micrococcales</taxon>
        <taxon>Micrococcaceae</taxon>
        <taxon>Arthrobacter</taxon>
    </lineage>
</organism>
<dbReference type="CDD" id="cd02440">
    <property type="entry name" value="AdoMet_MTases"/>
    <property type="match status" value="1"/>
</dbReference>
<dbReference type="Proteomes" id="UP000652763">
    <property type="component" value="Unassembled WGS sequence"/>
</dbReference>
<keyword evidence="3" id="KW-0808">Transferase</keyword>
<keyword evidence="3" id="KW-0489">Methyltransferase</keyword>
<evidence type="ECO:0000313" key="3">
    <source>
        <dbReference type="EMBL" id="MBD8042376.1"/>
    </source>
</evidence>
<dbReference type="GO" id="GO:0008168">
    <property type="term" value="F:methyltransferase activity"/>
    <property type="evidence" value="ECO:0007669"/>
    <property type="project" value="UniProtKB-KW"/>
</dbReference>
<dbReference type="GO" id="GO:0032259">
    <property type="term" value="P:methylation"/>
    <property type="evidence" value="ECO:0007669"/>
    <property type="project" value="UniProtKB-KW"/>
</dbReference>
<dbReference type="InterPro" id="IPR024078">
    <property type="entry name" value="LmbE-like_dom_sf"/>
</dbReference>
<dbReference type="InterPro" id="IPR003737">
    <property type="entry name" value="GlcNAc_PI_deacetylase-related"/>
</dbReference>
<keyword evidence="4" id="KW-1185">Reference proteome</keyword>
<dbReference type="Gene3D" id="3.40.50.10320">
    <property type="entry name" value="LmbE-like"/>
    <property type="match status" value="1"/>
</dbReference>
<dbReference type="PANTHER" id="PTHR12993:SF29">
    <property type="entry name" value="BLR3841 PROTEIN"/>
    <property type="match status" value="1"/>
</dbReference>
<dbReference type="InterPro" id="IPR041698">
    <property type="entry name" value="Methyltransf_25"/>
</dbReference>
<sequence>MVKFTHEDPTSSEAAWLPVLEGVPDVRGILPGNPRRLVVLAAHPDDETLGAGGLIASLAAAGTTVDVIVATAGEASHPHSPTHTPQTLSAVREKELRGAVARLAPGAGVTLLGLPDGGLADHRQELARALAEVVADGDNVWLAAPWRGDGHTDHEAAGAVAAEIAGAARIPLLEYPIWLWHWGGAADLPEGLHLLGLDGASEHRKHLAMAAHHSQVAALSEEPGDEALLAPEVLEHFRRPFEAFILTVPRPARRVFEELYAASSDPWNFEGSFYEHRKRALTLAMLPRERFARVFEPGCSIGVLTADLAGRSDSVLAMDISDRALALARERLAGTAGVELAQGSIPANWPEGTFDLVVISEIGYFLTPGQLQETVKRAAVSLTEGGVLLLCHWRHTNDGWPLTGDAVHSAFRSVSGLTVLSEHCEEDFRIDVLTNGPALSVHSLAQREGLL</sequence>
<dbReference type="Pfam" id="PF13649">
    <property type="entry name" value="Methyltransf_25"/>
    <property type="match status" value="1"/>
</dbReference>
<dbReference type="Gene3D" id="3.40.50.150">
    <property type="entry name" value="Vaccinia Virus protein VP39"/>
    <property type="match status" value="1"/>
</dbReference>
<proteinExistence type="predicted"/>